<evidence type="ECO:0000313" key="2">
    <source>
        <dbReference type="EMBL" id="CAB4805812.1"/>
    </source>
</evidence>
<dbReference type="AlphaFoldDB" id="A0A6J7LYU7"/>
<dbReference type="EMBL" id="CAFBOI010000008">
    <property type="protein sequence ID" value="CAB4971573.1"/>
    <property type="molecule type" value="Genomic_DNA"/>
</dbReference>
<reference evidence="4" key="1">
    <citation type="submission" date="2020-05" db="EMBL/GenBank/DDBJ databases">
        <authorList>
            <person name="Chiriac C."/>
            <person name="Salcher M."/>
            <person name="Ghai R."/>
            <person name="Kavagutti S V."/>
        </authorList>
    </citation>
    <scope>NUCLEOTIDE SEQUENCE</scope>
</reference>
<dbReference type="Pfam" id="PF09438">
    <property type="entry name" value="DUF2017"/>
    <property type="match status" value="1"/>
</dbReference>
<gene>
    <name evidence="1" type="ORF">UFOPK2802_00311</name>
    <name evidence="2" type="ORF">UFOPK3083_00613</name>
    <name evidence="3" type="ORF">UFOPK3783_00717</name>
    <name evidence="4" type="ORF">UFOPK3948_00154</name>
    <name evidence="5" type="ORF">UFOPK4113_00679</name>
</gene>
<dbReference type="EMBL" id="CAFAAT010000055">
    <property type="protein sequence ID" value="CAB4805812.1"/>
    <property type="molecule type" value="Genomic_DNA"/>
</dbReference>
<accession>A0A6J7LYU7</accession>
<dbReference type="EMBL" id="CAEZYX010000017">
    <property type="protein sequence ID" value="CAB4737253.1"/>
    <property type="molecule type" value="Genomic_DNA"/>
</dbReference>
<evidence type="ECO:0000313" key="1">
    <source>
        <dbReference type="EMBL" id="CAB4737253.1"/>
    </source>
</evidence>
<dbReference type="EMBL" id="CAFBPL010000080">
    <property type="protein sequence ID" value="CAB5018421.1"/>
    <property type="molecule type" value="Genomic_DNA"/>
</dbReference>
<protein>
    <submittedName>
        <fullName evidence="4">Unannotated protein</fullName>
    </submittedName>
</protein>
<proteinExistence type="predicted"/>
<dbReference type="InterPro" id="IPR018561">
    <property type="entry name" value="AosR"/>
</dbReference>
<organism evidence="4">
    <name type="scientific">freshwater metagenome</name>
    <dbReference type="NCBI Taxonomy" id="449393"/>
    <lineage>
        <taxon>unclassified sequences</taxon>
        <taxon>metagenomes</taxon>
        <taxon>ecological metagenomes</taxon>
    </lineage>
</organism>
<sequence>MSGFLRSGDEKIAITFASQEAHVLMNLTEQIIELLSEEDGGTHLSKEHTVDDLMRMVGISTNDAPPIDPVLLRLLPNAYKDVEKAAEFRRYTEHGLREKKRANAVLIREALLPQDEDWDNDSPLDVAHITCVIEGDDVMAWLSAMNDIRLALAVRLDIGGERDAKPQHEKYELMVESDPMKAVYAVYSWIGWLQESLLKLL</sequence>
<dbReference type="EMBL" id="CAFBNI010000088">
    <property type="protein sequence ID" value="CAB4948413.1"/>
    <property type="molecule type" value="Genomic_DNA"/>
</dbReference>
<evidence type="ECO:0000313" key="4">
    <source>
        <dbReference type="EMBL" id="CAB4971573.1"/>
    </source>
</evidence>
<evidence type="ECO:0000313" key="3">
    <source>
        <dbReference type="EMBL" id="CAB4948413.1"/>
    </source>
</evidence>
<name>A0A6J7LYU7_9ZZZZ</name>
<evidence type="ECO:0000313" key="5">
    <source>
        <dbReference type="EMBL" id="CAB5018421.1"/>
    </source>
</evidence>